<dbReference type="GO" id="GO:0008380">
    <property type="term" value="P:RNA splicing"/>
    <property type="evidence" value="ECO:0007669"/>
    <property type="project" value="UniProtKB-KW"/>
</dbReference>
<feature type="compositionally biased region" description="Low complexity" evidence="9">
    <location>
        <begin position="238"/>
        <end position="271"/>
    </location>
</feature>
<keyword evidence="5" id="KW-0507">mRNA processing</keyword>
<accession>A0A9D4TGL3</accession>
<keyword evidence="12" id="KW-1185">Reference proteome</keyword>
<organism evidence="11 12">
    <name type="scientific">Chlorella vulgaris</name>
    <name type="common">Green alga</name>
    <dbReference type="NCBI Taxonomy" id="3077"/>
    <lineage>
        <taxon>Eukaryota</taxon>
        <taxon>Viridiplantae</taxon>
        <taxon>Chlorophyta</taxon>
        <taxon>core chlorophytes</taxon>
        <taxon>Trebouxiophyceae</taxon>
        <taxon>Chlorellales</taxon>
        <taxon>Chlorellaceae</taxon>
        <taxon>Chlorella clade</taxon>
        <taxon>Chlorella</taxon>
    </lineage>
</organism>
<dbReference type="Pfam" id="PF22782">
    <property type="entry name" value="SDE2"/>
    <property type="match status" value="1"/>
</dbReference>
<evidence type="ECO:0000256" key="4">
    <source>
        <dbReference type="ARBA" id="ARBA00022490"/>
    </source>
</evidence>
<dbReference type="Proteomes" id="UP001055712">
    <property type="component" value="Unassembled WGS sequence"/>
</dbReference>
<keyword evidence="4" id="KW-0963">Cytoplasm</keyword>
<dbReference type="PRINTS" id="PR00348">
    <property type="entry name" value="UBIQUITIN"/>
</dbReference>
<dbReference type="InterPro" id="IPR053822">
    <property type="entry name" value="SDE2-like_dom"/>
</dbReference>
<feature type="domain" description="Ubiquitin-like" evidence="10">
    <location>
        <begin position="1"/>
        <end position="76"/>
    </location>
</feature>
<dbReference type="PANTHER" id="PTHR12786">
    <property type="entry name" value="SPLICING FACTOR SF3A-RELATED"/>
    <property type="match status" value="1"/>
</dbReference>
<evidence type="ECO:0000256" key="6">
    <source>
        <dbReference type="ARBA" id="ARBA00023187"/>
    </source>
</evidence>
<dbReference type="SUPFAM" id="SSF54236">
    <property type="entry name" value="Ubiquitin-like"/>
    <property type="match status" value="1"/>
</dbReference>
<feature type="compositionally biased region" description="Low complexity" evidence="9">
    <location>
        <begin position="290"/>
        <end position="303"/>
    </location>
</feature>
<proteinExistence type="inferred from homology"/>
<comment type="similarity">
    <text evidence="3">Belongs to the SDE2 family.</text>
</comment>
<evidence type="ECO:0000256" key="1">
    <source>
        <dbReference type="ARBA" id="ARBA00004123"/>
    </source>
</evidence>
<dbReference type="FunFam" id="3.10.20.90:FF:000160">
    <property type="entry name" value="Polyubiquitin-C"/>
    <property type="match status" value="1"/>
</dbReference>
<dbReference type="Gene3D" id="3.10.20.90">
    <property type="entry name" value="Phosphatidylinositol 3-kinase Catalytic Subunit, Chain A, domain 1"/>
    <property type="match status" value="1"/>
</dbReference>
<evidence type="ECO:0000256" key="8">
    <source>
        <dbReference type="ARBA" id="ARBA00023306"/>
    </source>
</evidence>
<dbReference type="InterPro" id="IPR029071">
    <property type="entry name" value="Ubiquitin-like_domsf"/>
</dbReference>
<dbReference type="GO" id="GO:0005634">
    <property type="term" value="C:nucleus"/>
    <property type="evidence" value="ECO:0007669"/>
    <property type="project" value="UniProtKB-SubCell"/>
</dbReference>
<dbReference type="InterPro" id="IPR000626">
    <property type="entry name" value="Ubiquitin-like_dom"/>
</dbReference>
<feature type="region of interest" description="Disordered" evidence="9">
    <location>
        <begin position="217"/>
        <end position="303"/>
    </location>
</feature>
<dbReference type="PANTHER" id="PTHR12786:SF1">
    <property type="entry name" value="SPLICING REGULATOR SDE2"/>
    <property type="match status" value="1"/>
</dbReference>
<evidence type="ECO:0000259" key="10">
    <source>
        <dbReference type="PROSITE" id="PS50053"/>
    </source>
</evidence>
<dbReference type="PROSITE" id="PS50053">
    <property type="entry name" value="UBIQUITIN_2"/>
    <property type="match status" value="1"/>
</dbReference>
<keyword evidence="7" id="KW-0539">Nucleus</keyword>
<evidence type="ECO:0000256" key="9">
    <source>
        <dbReference type="SAM" id="MobiDB-lite"/>
    </source>
</evidence>
<dbReference type="GO" id="GO:0006397">
    <property type="term" value="P:mRNA processing"/>
    <property type="evidence" value="ECO:0007669"/>
    <property type="project" value="UniProtKB-KW"/>
</dbReference>
<dbReference type="EMBL" id="SIDB01000012">
    <property type="protein sequence ID" value="KAI3425029.1"/>
    <property type="molecule type" value="Genomic_DNA"/>
</dbReference>
<feature type="compositionally biased region" description="Acidic residues" evidence="9">
    <location>
        <begin position="219"/>
        <end position="236"/>
    </location>
</feature>
<protein>
    <recommendedName>
        <fullName evidence="10">Ubiquitin-like domain-containing protein</fullName>
    </recommendedName>
</protein>
<evidence type="ECO:0000256" key="2">
    <source>
        <dbReference type="ARBA" id="ARBA00004496"/>
    </source>
</evidence>
<dbReference type="Pfam" id="PF00240">
    <property type="entry name" value="ubiquitin"/>
    <property type="match status" value="1"/>
</dbReference>
<reference evidence="11" key="1">
    <citation type="journal article" date="2019" name="Plant J.">
        <title>Chlorella vulgaris genome assembly and annotation reveals the molecular basis for metabolic acclimation to high light conditions.</title>
        <authorList>
            <person name="Cecchin M."/>
            <person name="Marcolungo L."/>
            <person name="Rossato M."/>
            <person name="Girolomoni L."/>
            <person name="Cosentino E."/>
            <person name="Cuine S."/>
            <person name="Li-Beisson Y."/>
            <person name="Delledonne M."/>
            <person name="Ballottari M."/>
        </authorList>
    </citation>
    <scope>NUCLEOTIDE SEQUENCE</scope>
    <source>
        <strain evidence="11">211/11P</strain>
    </source>
</reference>
<evidence type="ECO:0000313" key="12">
    <source>
        <dbReference type="Proteomes" id="UP001055712"/>
    </source>
</evidence>
<dbReference type="Pfam" id="PF13297">
    <property type="entry name" value="SDE2_2C"/>
    <property type="match status" value="1"/>
</dbReference>
<dbReference type="SMART" id="SM00213">
    <property type="entry name" value="UBQ"/>
    <property type="match status" value="1"/>
</dbReference>
<dbReference type="AlphaFoldDB" id="A0A9D4TGL3"/>
<dbReference type="InterPro" id="IPR019956">
    <property type="entry name" value="Ubiquitin_dom"/>
</dbReference>
<comment type="caution">
    <text evidence="11">The sequence shown here is derived from an EMBL/GenBank/DDBJ whole genome shotgun (WGS) entry which is preliminary data.</text>
</comment>
<sequence length="389" mass="41251">MQIFLRALTGDIITLDVESSDRVESIRARVQDREGIPPSEQRLIFAGRQLQDGLTLADYSVQQESTLQLLLRLRGGKGGFGSLLRGAGKQKLTDNFDACRDLHGRRIRHKTAEKKMAEWASEARERELEKVAVKHLKEVAKQQKKEQQEQVDVHEVRQEHQQNLSGVLSAVQDALASGAATAAAAAPAGAKRTSALPSLAAAGGKRRRIDPLMAVEGLSSEEDDSEEGEEGSEDEGVAAKAAAAPVQRQQQQQQPAVPVKAAVEAVPEPAAGSDRSSSDELPAATVDGSSADASPAADEPAAAAAATEAAAAAQVVVTAAAVQHAPVDLSQYSSAAELEALGLDHLKAELQRLGLKAGGTLQQRAERLFLLKRISVDKLDRKHLAKPAV</sequence>
<evidence type="ECO:0000256" key="3">
    <source>
        <dbReference type="ARBA" id="ARBA00008726"/>
    </source>
</evidence>
<dbReference type="GO" id="GO:0005737">
    <property type="term" value="C:cytoplasm"/>
    <property type="evidence" value="ECO:0007669"/>
    <property type="project" value="UniProtKB-SubCell"/>
</dbReference>
<evidence type="ECO:0000256" key="5">
    <source>
        <dbReference type="ARBA" id="ARBA00022664"/>
    </source>
</evidence>
<dbReference type="InterPro" id="IPR051421">
    <property type="entry name" value="RNA_Proc_DNA_Dmg_Regulator"/>
</dbReference>
<keyword evidence="8" id="KW-0131">Cell cycle</keyword>
<reference evidence="11" key="2">
    <citation type="submission" date="2020-11" db="EMBL/GenBank/DDBJ databases">
        <authorList>
            <person name="Cecchin M."/>
            <person name="Marcolungo L."/>
            <person name="Rossato M."/>
            <person name="Girolomoni L."/>
            <person name="Cosentino E."/>
            <person name="Cuine S."/>
            <person name="Li-Beisson Y."/>
            <person name="Delledonne M."/>
            <person name="Ballottari M."/>
        </authorList>
    </citation>
    <scope>NUCLEOTIDE SEQUENCE</scope>
    <source>
        <strain evidence="11">211/11P</strain>
        <tissue evidence="11">Whole cell</tissue>
    </source>
</reference>
<gene>
    <name evidence="11" type="ORF">D9Q98_008407</name>
</gene>
<name>A0A9D4TGL3_CHLVU</name>
<comment type="subcellular location">
    <subcellularLocation>
        <location evidence="2">Cytoplasm</location>
    </subcellularLocation>
    <subcellularLocation>
        <location evidence="1">Nucleus</location>
    </subcellularLocation>
</comment>
<dbReference type="InterPro" id="IPR025086">
    <property type="entry name" value="SDE2/SF3A3_SAP"/>
</dbReference>
<evidence type="ECO:0000313" key="11">
    <source>
        <dbReference type="EMBL" id="KAI3425029.1"/>
    </source>
</evidence>
<evidence type="ECO:0000256" key="7">
    <source>
        <dbReference type="ARBA" id="ARBA00023242"/>
    </source>
</evidence>
<dbReference type="OrthoDB" id="515008at2759"/>
<keyword evidence="6" id="KW-0508">mRNA splicing</keyword>